<dbReference type="AlphaFoldDB" id="A0A5D4RGY8"/>
<accession>A0A5D4RGY8</accession>
<name>A0A5D4RGY8_9BACI</name>
<comment type="caution">
    <text evidence="1">The sequence shown here is derived from an EMBL/GenBank/DDBJ whole genome shotgun (WGS) entry which is preliminary data.</text>
</comment>
<reference evidence="1 2" key="1">
    <citation type="submission" date="2019-08" db="EMBL/GenBank/DDBJ databases">
        <title>Bacillus genomes from the desert of Cuatro Cienegas, Coahuila.</title>
        <authorList>
            <person name="Olmedo-Alvarez G."/>
        </authorList>
    </citation>
    <scope>NUCLEOTIDE SEQUENCE [LARGE SCALE GENOMIC DNA]</scope>
    <source>
        <strain evidence="1 2">CH446_14T</strain>
    </source>
</reference>
<evidence type="ECO:0000313" key="1">
    <source>
        <dbReference type="EMBL" id="TYS50079.1"/>
    </source>
</evidence>
<dbReference type="Proteomes" id="UP000322139">
    <property type="component" value="Unassembled WGS sequence"/>
</dbReference>
<proteinExistence type="predicted"/>
<organism evidence="1 2">
    <name type="scientific">Bacillus infantis</name>
    <dbReference type="NCBI Taxonomy" id="324767"/>
    <lineage>
        <taxon>Bacteria</taxon>
        <taxon>Bacillati</taxon>
        <taxon>Bacillota</taxon>
        <taxon>Bacilli</taxon>
        <taxon>Bacillales</taxon>
        <taxon>Bacillaceae</taxon>
        <taxon>Bacillus</taxon>
    </lineage>
</organism>
<evidence type="ECO:0000313" key="2">
    <source>
        <dbReference type="Proteomes" id="UP000322139"/>
    </source>
</evidence>
<protein>
    <submittedName>
        <fullName evidence="1">Uncharacterized protein</fullName>
    </submittedName>
</protein>
<sequence>MIYVKVDGDAPNGYAFIHYLPFDRDQGLGKTREELEEDGGVFLDAVPEPQTPADKVAIMKYSPEQGPYYEYMDRPLSPDDKILQIEEQLGTMLFESATDKARIAELEASQGDLLMEIATMKMGGDR</sequence>
<dbReference type="EMBL" id="VTER01000003">
    <property type="protein sequence ID" value="TYS50079.1"/>
    <property type="molecule type" value="Genomic_DNA"/>
</dbReference>
<gene>
    <name evidence="1" type="ORF">FZD51_05865</name>
</gene>
<dbReference type="RefSeq" id="WP_148973908.1">
    <property type="nucleotide sequence ID" value="NZ_VTER01000003.1"/>
</dbReference>